<dbReference type="Proteomes" id="UP001161247">
    <property type="component" value="Chromosome 1"/>
</dbReference>
<gene>
    <name evidence="2" type="ORF">OLC1_LOCUS1198</name>
</gene>
<evidence type="ECO:0000313" key="2">
    <source>
        <dbReference type="EMBL" id="CAI9088681.1"/>
    </source>
</evidence>
<dbReference type="Pfam" id="PF25112">
    <property type="entry name" value="zf-AtTam37"/>
    <property type="match status" value="1"/>
</dbReference>
<feature type="domain" description="AtTam37 zinc finger" evidence="1">
    <location>
        <begin position="26"/>
        <end position="99"/>
    </location>
</feature>
<dbReference type="EMBL" id="OX459118">
    <property type="protein sequence ID" value="CAI9088681.1"/>
    <property type="molecule type" value="Genomic_DNA"/>
</dbReference>
<name>A0AAV1BZG6_OLDCO</name>
<dbReference type="InterPro" id="IPR056892">
    <property type="entry name" value="Zf-AtTam37"/>
</dbReference>
<reference evidence="2" key="1">
    <citation type="submission" date="2023-03" db="EMBL/GenBank/DDBJ databases">
        <authorList>
            <person name="Julca I."/>
        </authorList>
    </citation>
    <scope>NUCLEOTIDE SEQUENCE</scope>
</reference>
<dbReference type="GO" id="GO:0009507">
    <property type="term" value="C:chloroplast"/>
    <property type="evidence" value="ECO:0007669"/>
    <property type="project" value="TreeGrafter"/>
</dbReference>
<organism evidence="2 3">
    <name type="scientific">Oldenlandia corymbosa var. corymbosa</name>
    <dbReference type="NCBI Taxonomy" id="529605"/>
    <lineage>
        <taxon>Eukaryota</taxon>
        <taxon>Viridiplantae</taxon>
        <taxon>Streptophyta</taxon>
        <taxon>Embryophyta</taxon>
        <taxon>Tracheophyta</taxon>
        <taxon>Spermatophyta</taxon>
        <taxon>Magnoliopsida</taxon>
        <taxon>eudicotyledons</taxon>
        <taxon>Gunneridae</taxon>
        <taxon>Pentapetalae</taxon>
        <taxon>asterids</taxon>
        <taxon>lamiids</taxon>
        <taxon>Gentianales</taxon>
        <taxon>Rubiaceae</taxon>
        <taxon>Rubioideae</taxon>
        <taxon>Spermacoceae</taxon>
        <taxon>Hedyotis-Oldenlandia complex</taxon>
        <taxon>Oldenlandia</taxon>
    </lineage>
</organism>
<keyword evidence="3" id="KW-1185">Reference proteome</keyword>
<accession>A0AAV1BZG6</accession>
<evidence type="ECO:0000259" key="1">
    <source>
        <dbReference type="Pfam" id="PF25112"/>
    </source>
</evidence>
<protein>
    <submittedName>
        <fullName evidence="2">OLC1v1023085C2</fullName>
    </submittedName>
</protein>
<dbReference type="AlphaFoldDB" id="A0AAV1BZG6"/>
<dbReference type="PANTHER" id="PTHR36404:SF1">
    <property type="entry name" value="EMBRYO DEFECTIVE 2737"/>
    <property type="match status" value="1"/>
</dbReference>
<sequence length="320" mass="37371">MFPTYSSKIQLLIALLRSFIDVSRLYFCSGEKATAQSIADAVAENRAEIVHLPSTFDLHVPLPSKDCPNCDGSGVMKCPECKGKLQIRISADDIMEPPWKAYNVMRKMDYPYEHILHSMKDPSIAAFWLITLPQIMGGFEYDDDVKQKIWWQYKESMRYDQLRDAVARRKPGWEYLQEALISIDPARAREDPVVIKNIPYYKAKQALETEVMRLDPPPRPENWGELDLPLTSSSWSEEDLKDPKKLYEKTVLLNAQREIADQILDAQWESKWRQEKLNEMLEDKVRPYLRNMESGGLSPPIVIPPKSQDQQKKRRRWFFF</sequence>
<dbReference type="PANTHER" id="PTHR36404">
    <property type="entry name" value="EMBRYO DEFECTIVE 2737"/>
    <property type="match status" value="1"/>
</dbReference>
<evidence type="ECO:0000313" key="3">
    <source>
        <dbReference type="Proteomes" id="UP001161247"/>
    </source>
</evidence>
<proteinExistence type="predicted"/>